<dbReference type="EMBL" id="JANBVB010000015">
    <property type="protein sequence ID" value="KAJ2899913.1"/>
    <property type="molecule type" value="Genomic_DNA"/>
</dbReference>
<proteinExistence type="predicted"/>
<reference evidence="1" key="1">
    <citation type="submission" date="2022-07" db="EMBL/GenBank/DDBJ databases">
        <title>Phylogenomic reconstructions and comparative analyses of Kickxellomycotina fungi.</title>
        <authorList>
            <person name="Reynolds N.K."/>
            <person name="Stajich J.E."/>
            <person name="Barry K."/>
            <person name="Grigoriev I.V."/>
            <person name="Crous P."/>
            <person name="Smith M.E."/>
        </authorList>
    </citation>
    <scope>NUCLEOTIDE SEQUENCE</scope>
    <source>
        <strain evidence="1">CBS 190363</strain>
    </source>
</reference>
<name>A0ACC1M9Z6_9FUNG</name>
<dbReference type="Proteomes" id="UP001139981">
    <property type="component" value="Unassembled WGS sequence"/>
</dbReference>
<organism evidence="1 2">
    <name type="scientific">Coemansia aciculifera</name>
    <dbReference type="NCBI Taxonomy" id="417176"/>
    <lineage>
        <taxon>Eukaryota</taxon>
        <taxon>Fungi</taxon>
        <taxon>Fungi incertae sedis</taxon>
        <taxon>Zoopagomycota</taxon>
        <taxon>Kickxellomycotina</taxon>
        <taxon>Kickxellomycetes</taxon>
        <taxon>Kickxellales</taxon>
        <taxon>Kickxellaceae</taxon>
        <taxon>Coemansia</taxon>
    </lineage>
</organism>
<evidence type="ECO:0000313" key="2">
    <source>
        <dbReference type="Proteomes" id="UP001139981"/>
    </source>
</evidence>
<evidence type="ECO:0000313" key="1">
    <source>
        <dbReference type="EMBL" id="KAJ2899913.1"/>
    </source>
</evidence>
<keyword evidence="2" id="KW-1185">Reference proteome</keyword>
<gene>
    <name evidence="1" type="primary">TEL2</name>
    <name evidence="1" type="ORF">IWW38_000791</name>
</gene>
<comment type="caution">
    <text evidence="1">The sequence shown here is derived from an EMBL/GenBank/DDBJ whole genome shotgun (WGS) entry which is preliminary data.</text>
</comment>
<protein>
    <submittedName>
        <fullName evidence="1">Telomere binding protein</fullName>
    </submittedName>
</protein>
<sequence length="1111" mass="120639">MSPKQDVRQRFQELEHRIDGLVQRLCSSDQLNSQEPSPDPINKPTPTTGDRIIQLSVPPRANDLAESTPEIRIPGVSLTSRPLITPIAQESLSPTASHTPITTHKDNSSTSDAINELVTALEAPLVATGQIEAKVLGKVATEDSQSWTQWWISVGTGQEEVQEMIATRFIGPWFGRSVIGSAAQVLVGGSEDGQLSSSEFLRVVQSYVVPASQSDHSANSSWSCVVAIIGVLAGRGSSTDSSLSSLTLASRLLERAVSLGRLDPQQTLETLNHLGPTSVVEAKSKWAEYMQIVCTLPERVANRIDPHSIPQALLPRPFFSRLARATVKCCCGLDGSVDLVVELCAKICRVGQVEVLCTELAAALAASASACLSLDKESRDDTPLNLQALARLLTRIPLPMRARVISGTVGQLDLMGSKFFGASSEHSAVQRMQFSELMVLVSCTIMHSLLDDADTSKAGAMDEAVSSMVLRAEGASVSGVSVRPSSMATVQAIALSLQLLSGKYRTRDSLESSLSQRLYDALPKRTFPELLQSTLTRVLIPTWSFSDTVAHARMDDIRPLTALILMCVGALSAGECAELSMSSEFSMAIPRFLDAPTPLVRLSGIIVADCIVGAAHVGKHNSTTANDPDEPDGKIDFGLDDIIRDAQRTSQPVIKASADYIVETRLFARPIEKQWADAADTDAATGDETKRGSMSDAIEYMRDYNGIGDDATTDSDNLVYAPRQSSLTAESELRSGYIKPRTPVFLRDCLAYLKNHKDDTGRSQIGLFALTDSIERANVKAVEELWLQIANKIMYMYNRGSEDLDWAWDSERQKVLVALAVKLPELLGPFLADRSCDRNLTIKDREIVFSAIATACLQLSGYGEVAAQSGGNKQASRHGVAEIAAQMLDSAASDQSSSSGSAVGSGTVVRRSRRLDLLAKSNTTQSGNQPSAHVQAMQRKYSSMVGPAFFFPLIAQYGKSDMTSSFSDIRRDASQLERYINTLAIILYTSGSATHQITMNREFWDLAKLVRRIPSGSRHVSESPPVLDALLFGIDVILSPERALSTPTLAREFRSDIADTLFWINSLVEQGVLSQSAMVHAARIVSRLQEIQGDVRRRMTSGDFDQYTSIF</sequence>
<accession>A0ACC1M9Z6</accession>